<sequence>MLSIPSSTAQRLSLRPLKWLRFVAFTVCGAQEYYYAATGIWFFYYTQILCESFTPYIGKYYPIDPDAWNDHVTSAIRTPRPSNFHDQLIARDGGHCVVSAMCASGCNTSHIIPKSSS</sequence>
<keyword evidence="3" id="KW-1185">Reference proteome</keyword>
<dbReference type="EMBL" id="MU128973">
    <property type="protein sequence ID" value="KAF9513402.1"/>
    <property type="molecule type" value="Genomic_DNA"/>
</dbReference>
<evidence type="ECO:0000256" key="1">
    <source>
        <dbReference type="SAM" id="Phobius"/>
    </source>
</evidence>
<feature type="transmembrane region" description="Helical" evidence="1">
    <location>
        <begin position="20"/>
        <end position="44"/>
    </location>
</feature>
<accession>A0A9P6AWY3</accession>
<evidence type="ECO:0000313" key="2">
    <source>
        <dbReference type="EMBL" id="KAF9513402.1"/>
    </source>
</evidence>
<keyword evidence="1" id="KW-0472">Membrane</keyword>
<reference evidence="2" key="1">
    <citation type="journal article" date="2020" name="Nat. Commun.">
        <title>Large-scale genome sequencing of mycorrhizal fungi provides insights into the early evolution of symbiotic traits.</title>
        <authorList>
            <person name="Miyauchi S."/>
            <person name="Kiss E."/>
            <person name="Kuo A."/>
            <person name="Drula E."/>
            <person name="Kohler A."/>
            <person name="Sanchez-Garcia M."/>
            <person name="Morin E."/>
            <person name="Andreopoulos B."/>
            <person name="Barry K.W."/>
            <person name="Bonito G."/>
            <person name="Buee M."/>
            <person name="Carver A."/>
            <person name="Chen C."/>
            <person name="Cichocki N."/>
            <person name="Clum A."/>
            <person name="Culley D."/>
            <person name="Crous P.W."/>
            <person name="Fauchery L."/>
            <person name="Girlanda M."/>
            <person name="Hayes R.D."/>
            <person name="Keri Z."/>
            <person name="LaButti K."/>
            <person name="Lipzen A."/>
            <person name="Lombard V."/>
            <person name="Magnuson J."/>
            <person name="Maillard F."/>
            <person name="Murat C."/>
            <person name="Nolan M."/>
            <person name="Ohm R.A."/>
            <person name="Pangilinan J."/>
            <person name="Pereira M.F."/>
            <person name="Perotto S."/>
            <person name="Peter M."/>
            <person name="Pfister S."/>
            <person name="Riley R."/>
            <person name="Sitrit Y."/>
            <person name="Stielow J.B."/>
            <person name="Szollosi G."/>
            <person name="Zifcakova L."/>
            <person name="Stursova M."/>
            <person name="Spatafora J.W."/>
            <person name="Tedersoo L."/>
            <person name="Vaario L.M."/>
            <person name="Yamada A."/>
            <person name="Yan M."/>
            <person name="Wang P."/>
            <person name="Xu J."/>
            <person name="Bruns T."/>
            <person name="Baldrian P."/>
            <person name="Vilgalys R."/>
            <person name="Dunand C."/>
            <person name="Henrissat B."/>
            <person name="Grigoriev I.V."/>
            <person name="Hibbett D."/>
            <person name="Nagy L.G."/>
            <person name="Martin F.M."/>
        </authorList>
    </citation>
    <scope>NUCLEOTIDE SEQUENCE</scope>
    <source>
        <strain evidence="2">UP504</strain>
    </source>
</reference>
<dbReference type="AlphaFoldDB" id="A0A9P6AWY3"/>
<protein>
    <submittedName>
        <fullName evidence="2">Uncharacterized protein</fullName>
    </submittedName>
</protein>
<name>A0A9P6AWY3_9AGAM</name>
<dbReference type="Proteomes" id="UP000886523">
    <property type="component" value="Unassembled WGS sequence"/>
</dbReference>
<evidence type="ECO:0000313" key="3">
    <source>
        <dbReference type="Proteomes" id="UP000886523"/>
    </source>
</evidence>
<comment type="caution">
    <text evidence="2">The sequence shown here is derived from an EMBL/GenBank/DDBJ whole genome shotgun (WGS) entry which is preliminary data.</text>
</comment>
<dbReference type="OrthoDB" id="3269637at2759"/>
<keyword evidence="1" id="KW-0812">Transmembrane</keyword>
<gene>
    <name evidence="2" type="ORF">BS47DRAFT_973272</name>
</gene>
<organism evidence="2 3">
    <name type="scientific">Hydnum rufescens UP504</name>
    <dbReference type="NCBI Taxonomy" id="1448309"/>
    <lineage>
        <taxon>Eukaryota</taxon>
        <taxon>Fungi</taxon>
        <taxon>Dikarya</taxon>
        <taxon>Basidiomycota</taxon>
        <taxon>Agaricomycotina</taxon>
        <taxon>Agaricomycetes</taxon>
        <taxon>Cantharellales</taxon>
        <taxon>Hydnaceae</taxon>
        <taxon>Hydnum</taxon>
    </lineage>
</organism>
<proteinExistence type="predicted"/>
<keyword evidence="1" id="KW-1133">Transmembrane helix</keyword>